<proteinExistence type="inferred from homology"/>
<dbReference type="AlphaFoldDB" id="A0AAD3TQR5"/>
<dbReference type="GO" id="GO:0016491">
    <property type="term" value="F:oxidoreductase activity"/>
    <property type="evidence" value="ECO:0007669"/>
    <property type="project" value="InterPro"/>
</dbReference>
<keyword evidence="3" id="KW-1185">Reference proteome</keyword>
<gene>
    <name evidence="2" type="ORF">CspeluHIS016_0113970</name>
</gene>
<dbReference type="PANTHER" id="PTHR34598:SF4">
    <property type="entry name" value="7ALPHA-CEPHEM-METHOXYLASE P8 CHAIN RELATED PROTEIN"/>
    <property type="match status" value="1"/>
</dbReference>
<dbReference type="InterPro" id="IPR044053">
    <property type="entry name" value="AsaB-like"/>
</dbReference>
<accession>A0AAD3TQR5</accession>
<comment type="caution">
    <text evidence="2">The sequence shown here is derived from an EMBL/GenBank/DDBJ whole genome shotgun (WGS) entry which is preliminary data.</text>
</comment>
<organism evidence="2 3">
    <name type="scientific">Cutaneotrichosporon spelunceum</name>
    <dbReference type="NCBI Taxonomy" id="1672016"/>
    <lineage>
        <taxon>Eukaryota</taxon>
        <taxon>Fungi</taxon>
        <taxon>Dikarya</taxon>
        <taxon>Basidiomycota</taxon>
        <taxon>Agaricomycotina</taxon>
        <taxon>Tremellomycetes</taxon>
        <taxon>Trichosporonales</taxon>
        <taxon>Trichosporonaceae</taxon>
        <taxon>Cutaneotrichosporon</taxon>
    </lineage>
</organism>
<reference evidence="2" key="1">
    <citation type="journal article" date="2023" name="BMC Genomics">
        <title>Chromosome-level genome assemblies of Cutaneotrichosporon spp. (Trichosporonales, Basidiomycota) reveal imbalanced evolution between nucleotide sequences and chromosome synteny.</title>
        <authorList>
            <person name="Kobayashi Y."/>
            <person name="Kayamori A."/>
            <person name="Aoki K."/>
            <person name="Shiwa Y."/>
            <person name="Matsutani M."/>
            <person name="Fujita N."/>
            <person name="Sugita T."/>
            <person name="Iwasaki W."/>
            <person name="Tanaka N."/>
            <person name="Takashima M."/>
        </authorList>
    </citation>
    <scope>NUCLEOTIDE SEQUENCE</scope>
    <source>
        <strain evidence="2">HIS016</strain>
    </source>
</reference>
<protein>
    <recommendedName>
        <fullName evidence="4">Methyltransferase</fullName>
    </recommendedName>
</protein>
<comment type="similarity">
    <text evidence="1">Belongs to the asaB hydroxylase/desaturase family.</text>
</comment>
<evidence type="ECO:0000256" key="1">
    <source>
        <dbReference type="ARBA" id="ARBA00023604"/>
    </source>
</evidence>
<evidence type="ECO:0000313" key="3">
    <source>
        <dbReference type="Proteomes" id="UP001222932"/>
    </source>
</evidence>
<evidence type="ECO:0008006" key="4">
    <source>
        <dbReference type="Google" id="ProtNLM"/>
    </source>
</evidence>
<evidence type="ECO:0000313" key="2">
    <source>
        <dbReference type="EMBL" id="GMK54811.1"/>
    </source>
</evidence>
<dbReference type="NCBIfam" id="NF041278">
    <property type="entry name" value="CmcJ_NvfI_EfuI"/>
    <property type="match status" value="1"/>
</dbReference>
<dbReference type="EMBL" id="BTCM01000001">
    <property type="protein sequence ID" value="GMK54811.1"/>
    <property type="molecule type" value="Genomic_DNA"/>
</dbReference>
<sequence>MVTATHSSFKYFDPASVPAGEKAWNKVDVRASSFKDIEIDRPVYNARDNAEDFRDVDRTGFAFHTYPSSVPAETVLADGPEVRDAYYAEVEKVLRAKLATGDKVTRVVIFDHTIRVRDPDSARQPVQSVHVDQTPAAAITRVRRHVTEPGEADRLLKGRFQLINVWRPLGNPAVDHPLGVIDWRTTDETDLVATDLLYPVYDGYDGEDRGREVRPDEDKLASTDGYEVRGETYNVQPNEKHKFFYVKDMTPDEVMFIKCFDSASEGVAGNKGVAGFTPHTAFVDPNTPADAEPRKSIEVRALVFYE</sequence>
<dbReference type="Proteomes" id="UP001222932">
    <property type="component" value="Unassembled WGS sequence"/>
</dbReference>
<name>A0AAD3TQR5_9TREE</name>
<dbReference type="PANTHER" id="PTHR34598">
    <property type="entry name" value="BLL6449 PROTEIN"/>
    <property type="match status" value="1"/>
</dbReference>
<reference evidence="2" key="2">
    <citation type="submission" date="2023-06" db="EMBL/GenBank/DDBJ databases">
        <authorList>
            <person name="Kobayashi Y."/>
            <person name="Kayamori A."/>
            <person name="Aoki K."/>
            <person name="Shiwa Y."/>
            <person name="Fujita N."/>
            <person name="Sugita T."/>
            <person name="Iwasaki W."/>
            <person name="Tanaka N."/>
            <person name="Takashima M."/>
        </authorList>
    </citation>
    <scope>NUCLEOTIDE SEQUENCE</scope>
    <source>
        <strain evidence="2">HIS016</strain>
    </source>
</reference>